<evidence type="ECO:0000313" key="2">
    <source>
        <dbReference type="Proteomes" id="UP000265520"/>
    </source>
</evidence>
<dbReference type="AlphaFoldDB" id="A0A392SJH7"/>
<evidence type="ECO:0000313" key="1">
    <source>
        <dbReference type="EMBL" id="MCI49058.1"/>
    </source>
</evidence>
<sequence>MVGDSTTVNDGQRVVEEQRQREDLRRAVEAGRRGVKRCEHGVLVV</sequence>
<organism evidence="1 2">
    <name type="scientific">Trifolium medium</name>
    <dbReference type="NCBI Taxonomy" id="97028"/>
    <lineage>
        <taxon>Eukaryota</taxon>
        <taxon>Viridiplantae</taxon>
        <taxon>Streptophyta</taxon>
        <taxon>Embryophyta</taxon>
        <taxon>Tracheophyta</taxon>
        <taxon>Spermatophyta</taxon>
        <taxon>Magnoliopsida</taxon>
        <taxon>eudicotyledons</taxon>
        <taxon>Gunneridae</taxon>
        <taxon>Pentapetalae</taxon>
        <taxon>rosids</taxon>
        <taxon>fabids</taxon>
        <taxon>Fabales</taxon>
        <taxon>Fabaceae</taxon>
        <taxon>Papilionoideae</taxon>
        <taxon>50 kb inversion clade</taxon>
        <taxon>NPAAA clade</taxon>
        <taxon>Hologalegina</taxon>
        <taxon>IRL clade</taxon>
        <taxon>Trifolieae</taxon>
        <taxon>Trifolium</taxon>
    </lineage>
</organism>
<reference evidence="1 2" key="1">
    <citation type="journal article" date="2018" name="Front. Plant Sci.">
        <title>Red Clover (Trifolium pratense) and Zigzag Clover (T. medium) - A Picture of Genomic Similarities and Differences.</title>
        <authorList>
            <person name="Dluhosova J."/>
            <person name="Istvanek J."/>
            <person name="Nedelnik J."/>
            <person name="Repkova J."/>
        </authorList>
    </citation>
    <scope>NUCLEOTIDE SEQUENCE [LARGE SCALE GENOMIC DNA]</scope>
    <source>
        <strain evidence="2">cv. 10/8</strain>
        <tissue evidence="1">Leaf</tissue>
    </source>
</reference>
<proteinExistence type="predicted"/>
<accession>A0A392SJH7</accession>
<protein>
    <submittedName>
        <fullName evidence="1">Uncharacterized protein</fullName>
    </submittedName>
</protein>
<dbReference type="Proteomes" id="UP000265520">
    <property type="component" value="Unassembled WGS sequence"/>
</dbReference>
<dbReference type="EMBL" id="LXQA010395321">
    <property type="protein sequence ID" value="MCI49058.1"/>
    <property type="molecule type" value="Genomic_DNA"/>
</dbReference>
<name>A0A392SJH7_9FABA</name>
<comment type="caution">
    <text evidence="1">The sequence shown here is derived from an EMBL/GenBank/DDBJ whole genome shotgun (WGS) entry which is preliminary data.</text>
</comment>
<keyword evidence="2" id="KW-1185">Reference proteome</keyword>